<dbReference type="Proteomes" id="UP000582659">
    <property type="component" value="Unassembled WGS sequence"/>
</dbReference>
<evidence type="ECO:0000313" key="2">
    <source>
        <dbReference type="EMBL" id="CAD5216291.1"/>
    </source>
</evidence>
<reference evidence="3" key="2">
    <citation type="submission" date="2020-08" db="EMBL/GenBank/DDBJ databases">
        <authorList>
            <person name="Kikuchi T."/>
        </authorList>
    </citation>
    <scope>NUCLEOTIDE SEQUENCE</scope>
    <source>
        <strain evidence="2">Ka4C1</strain>
    </source>
</reference>
<protein>
    <submittedName>
        <fullName evidence="2">(pine wood nematode) hypothetical protein</fullName>
    </submittedName>
</protein>
<accession>A0A1I7SWC9</accession>
<dbReference type="WBParaSite" id="BXY_1736000.1">
    <property type="protein sequence ID" value="BXY_1736000.1"/>
    <property type="gene ID" value="BXY_1736000"/>
</dbReference>
<feature type="region of interest" description="Disordered" evidence="1">
    <location>
        <begin position="207"/>
        <end position="239"/>
    </location>
</feature>
<dbReference type="Proteomes" id="UP000659654">
    <property type="component" value="Unassembled WGS sequence"/>
</dbReference>
<feature type="region of interest" description="Disordered" evidence="1">
    <location>
        <begin position="143"/>
        <end position="167"/>
    </location>
</feature>
<proteinExistence type="predicted"/>
<dbReference type="EMBL" id="CAJFDI010000002">
    <property type="protein sequence ID" value="CAD5216291.1"/>
    <property type="molecule type" value="Genomic_DNA"/>
</dbReference>
<sequence length="239" mass="27856">MGFHSFGWKRVLVILSIFFLVLLVIITRQNCYTKINQVQNKLSVCLHHSEALSSQLDVINKYKETVESVLGSVRAENDKTINECKKRVSTLEMVSKNCGNGDEIKKLKEENEELKLKIEQLDSKHKQDQVHAVQNAISEVKEEKKVEDRKDGHEAEKNADNYAKGPDVHFERKRPMNEILEFKRGQIQQEVPVEGWMEHKELVKKLNDRRKEKDDAANVEDFRELAKPDGQEEDYKEMH</sequence>
<evidence type="ECO:0000313" key="5">
    <source>
        <dbReference type="Proteomes" id="UP000659654"/>
    </source>
</evidence>
<evidence type="ECO:0000256" key="1">
    <source>
        <dbReference type="SAM" id="MobiDB-lite"/>
    </source>
</evidence>
<dbReference type="Proteomes" id="UP000095284">
    <property type="component" value="Unplaced"/>
</dbReference>
<name>A0A1I7SWC9_BURXY</name>
<keyword evidence="5" id="KW-1185">Reference proteome</keyword>
<evidence type="ECO:0000313" key="4">
    <source>
        <dbReference type="Proteomes" id="UP000095284"/>
    </source>
</evidence>
<evidence type="ECO:0000313" key="3">
    <source>
        <dbReference type="EMBL" id="CAG9099211.1"/>
    </source>
</evidence>
<feature type="compositionally biased region" description="Basic and acidic residues" evidence="1">
    <location>
        <begin position="207"/>
        <end position="230"/>
    </location>
</feature>
<dbReference type="OrthoDB" id="10434233at2759"/>
<reference evidence="6" key="1">
    <citation type="submission" date="2016-11" db="UniProtKB">
        <authorList>
            <consortium name="WormBaseParasite"/>
        </authorList>
    </citation>
    <scope>IDENTIFICATION</scope>
</reference>
<feature type="compositionally biased region" description="Basic and acidic residues" evidence="1">
    <location>
        <begin position="143"/>
        <end position="159"/>
    </location>
</feature>
<organism evidence="4 6">
    <name type="scientific">Bursaphelenchus xylophilus</name>
    <name type="common">Pinewood nematode worm</name>
    <name type="synonym">Aphelenchoides xylophilus</name>
    <dbReference type="NCBI Taxonomy" id="6326"/>
    <lineage>
        <taxon>Eukaryota</taxon>
        <taxon>Metazoa</taxon>
        <taxon>Ecdysozoa</taxon>
        <taxon>Nematoda</taxon>
        <taxon>Chromadorea</taxon>
        <taxon>Rhabditida</taxon>
        <taxon>Tylenchina</taxon>
        <taxon>Tylenchomorpha</taxon>
        <taxon>Aphelenchoidea</taxon>
        <taxon>Aphelenchoididae</taxon>
        <taxon>Bursaphelenchus</taxon>
    </lineage>
</organism>
<evidence type="ECO:0000313" key="6">
    <source>
        <dbReference type="WBParaSite" id="BXY_1736000.1"/>
    </source>
</evidence>
<dbReference type="EMBL" id="CAJFCV020000002">
    <property type="protein sequence ID" value="CAG9099211.1"/>
    <property type="molecule type" value="Genomic_DNA"/>
</dbReference>
<gene>
    <name evidence="2" type="ORF">BXYJ_LOCUS4456</name>
</gene>
<dbReference type="AlphaFoldDB" id="A0A1I7SWC9"/>
<dbReference type="SMR" id="A0A1I7SWC9"/>